<dbReference type="InterPro" id="IPR025411">
    <property type="entry name" value="DUF4136"/>
</dbReference>
<evidence type="ECO:0000313" key="4">
    <source>
        <dbReference type="Proteomes" id="UP000559010"/>
    </source>
</evidence>
<dbReference type="Gene3D" id="3.30.160.670">
    <property type="match status" value="1"/>
</dbReference>
<name>A0A848J1S0_9BACT</name>
<keyword evidence="1" id="KW-0732">Signal</keyword>
<dbReference type="AlphaFoldDB" id="A0A848J1S0"/>
<evidence type="ECO:0000256" key="1">
    <source>
        <dbReference type="SAM" id="SignalP"/>
    </source>
</evidence>
<feature type="chain" id="PRO_5032725763" evidence="1">
    <location>
        <begin position="19"/>
        <end position="193"/>
    </location>
</feature>
<dbReference type="RefSeq" id="WP_169679793.1">
    <property type="nucleotide sequence ID" value="NZ_JABBNU010000004.1"/>
</dbReference>
<sequence>MKNIFYFLLIFLMGCSSANIVESWKDPDTTISETEYQKVMIAVLASNEGRRRTAEDFLAQKYPKLVPSYNVFKGLDEKNIDKEQLKSILTNQGFDAVIIMRLVDVSKETNYVPGNYSGGFYGYYGAYWPGYYNPGYYTEDTKYSVSTDVFDLNRNKLVWSAITSSYNSSKIETAVEDIAYSITKEMKKTGFLQ</sequence>
<dbReference type="PROSITE" id="PS51257">
    <property type="entry name" value="PROKAR_LIPOPROTEIN"/>
    <property type="match status" value="1"/>
</dbReference>
<proteinExistence type="predicted"/>
<evidence type="ECO:0000313" key="3">
    <source>
        <dbReference type="EMBL" id="NMM48259.1"/>
    </source>
</evidence>
<comment type="caution">
    <text evidence="3">The sequence shown here is derived from an EMBL/GenBank/DDBJ whole genome shotgun (WGS) entry which is preliminary data.</text>
</comment>
<dbReference type="Pfam" id="PF13590">
    <property type="entry name" value="DUF4136"/>
    <property type="match status" value="1"/>
</dbReference>
<protein>
    <submittedName>
        <fullName evidence="3">DUF4136 domain-containing protein</fullName>
    </submittedName>
</protein>
<organism evidence="3 4">
    <name type="scientific">Marinigracilibium pacificum</name>
    <dbReference type="NCBI Taxonomy" id="2729599"/>
    <lineage>
        <taxon>Bacteria</taxon>
        <taxon>Pseudomonadati</taxon>
        <taxon>Bacteroidota</taxon>
        <taxon>Cytophagia</taxon>
        <taxon>Cytophagales</taxon>
        <taxon>Flammeovirgaceae</taxon>
        <taxon>Marinigracilibium</taxon>
    </lineage>
</organism>
<reference evidence="3 4" key="1">
    <citation type="submission" date="2020-04" db="EMBL/GenBank/DDBJ databases">
        <title>Flammeovirgaceae bacterium KN852 isolated from deep sea.</title>
        <authorList>
            <person name="Zhang D.-C."/>
        </authorList>
    </citation>
    <scope>NUCLEOTIDE SEQUENCE [LARGE SCALE GENOMIC DNA]</scope>
    <source>
        <strain evidence="3 4">KN852</strain>
    </source>
</reference>
<accession>A0A848J1S0</accession>
<feature type="signal peptide" evidence="1">
    <location>
        <begin position="1"/>
        <end position="18"/>
    </location>
</feature>
<gene>
    <name evidence="3" type="ORF">HH304_07600</name>
</gene>
<keyword evidence="4" id="KW-1185">Reference proteome</keyword>
<dbReference type="EMBL" id="JABBNU010000004">
    <property type="protein sequence ID" value="NMM48259.1"/>
    <property type="molecule type" value="Genomic_DNA"/>
</dbReference>
<dbReference type="Proteomes" id="UP000559010">
    <property type="component" value="Unassembled WGS sequence"/>
</dbReference>
<evidence type="ECO:0000259" key="2">
    <source>
        <dbReference type="Pfam" id="PF13590"/>
    </source>
</evidence>
<feature type="domain" description="DUF4136" evidence="2">
    <location>
        <begin position="97"/>
        <end position="187"/>
    </location>
</feature>